<dbReference type="PATRIC" id="fig|188932.3.peg.2855"/>
<dbReference type="PRINTS" id="PR01950">
    <property type="entry name" value="LANCSUPER"/>
</dbReference>
<dbReference type="SUPFAM" id="SSF158745">
    <property type="entry name" value="LanC-like"/>
    <property type="match status" value="1"/>
</dbReference>
<reference evidence="2 3" key="1">
    <citation type="submission" date="2016-03" db="EMBL/GenBank/DDBJ databases">
        <title>Complete genome sequence of Pedobacter cryoconitis PAMC 27485.</title>
        <authorList>
            <person name="Lee J."/>
            <person name="Kim O.-S."/>
        </authorList>
    </citation>
    <scope>NUCLEOTIDE SEQUENCE [LARGE SCALE GENOMIC DNA]</scope>
    <source>
        <strain evidence="2 3">PAMC 27485</strain>
    </source>
</reference>
<dbReference type="InterPro" id="IPR007822">
    <property type="entry name" value="LANC-like"/>
</dbReference>
<dbReference type="RefSeq" id="WP_068401954.1">
    <property type="nucleotide sequence ID" value="NZ_CP014504.1"/>
</dbReference>
<dbReference type="OrthoDB" id="6313827at2"/>
<protein>
    <recommendedName>
        <fullName evidence="4">Lanthionine synthetase-like protein</fullName>
    </recommendedName>
</protein>
<evidence type="ECO:0000313" key="2">
    <source>
        <dbReference type="EMBL" id="AMP99623.1"/>
    </source>
</evidence>
<dbReference type="GO" id="GO:0031179">
    <property type="term" value="P:peptide modification"/>
    <property type="evidence" value="ECO:0007669"/>
    <property type="project" value="InterPro"/>
</dbReference>
<feature type="binding site" evidence="1">
    <location>
        <position position="306"/>
    </location>
    <ligand>
        <name>Zn(2+)</name>
        <dbReference type="ChEBI" id="CHEBI:29105"/>
    </ligand>
</feature>
<dbReference type="Gene3D" id="1.50.10.20">
    <property type="match status" value="1"/>
</dbReference>
<dbReference type="AlphaFoldDB" id="A0A127VE34"/>
<feature type="binding site" evidence="1">
    <location>
        <position position="307"/>
    </location>
    <ligand>
        <name>Zn(2+)</name>
        <dbReference type="ChEBI" id="CHEBI:29105"/>
    </ligand>
</feature>
<sequence>MKEEIQTILDKIYLSLKNRDYYQPSLLDGEAGYCLFDQSYISYAGSCSVNHVENVEHFENNLQTLSEDSIGCQSAFFSSGKAGVNWLFSYLKAKDVLDEENWEILCDDNPELFEQAIHYLKDGNYDFLHGSIGIAYHSLYEQTSQFSEFQETFFKLLHKLAYQSPEKMFIAHFDLTSQLPVPNKINLGMAHGLTSVLKFCLQCYQKDICAAEAKKLALDIADLFKSTINRNTNNSLFPNILTLDETISGYSRVGWCYGDLTIGFVLYQAGILFEDAVLKELGTEILIHTSKRRSEEQTMVRDAGICHGSAGIAHVYNKMWHYTKNPVFKEACDFWIQQTIDFSSHADGYAGFKSYSPDVTGKYINSYGLLNGISGIGLVLLSYLTGDFSWDYCIMLND</sequence>
<dbReference type="SMART" id="SM01260">
    <property type="entry name" value="LANC_like"/>
    <property type="match status" value="1"/>
</dbReference>
<evidence type="ECO:0000256" key="1">
    <source>
        <dbReference type="PIRSR" id="PIRSR607822-1"/>
    </source>
</evidence>
<evidence type="ECO:0008006" key="4">
    <source>
        <dbReference type="Google" id="ProtNLM"/>
    </source>
</evidence>
<accession>A0A127VE34</accession>
<name>A0A127VE34_9SPHI</name>
<proteinExistence type="predicted"/>
<keyword evidence="1" id="KW-0862">Zinc</keyword>
<keyword evidence="3" id="KW-1185">Reference proteome</keyword>
<dbReference type="Proteomes" id="UP000071561">
    <property type="component" value="Chromosome"/>
</dbReference>
<dbReference type="PRINTS" id="PR01955">
    <property type="entry name" value="LANCFRANKIA"/>
</dbReference>
<dbReference type="GO" id="GO:0046872">
    <property type="term" value="F:metal ion binding"/>
    <property type="evidence" value="ECO:0007669"/>
    <property type="project" value="UniProtKB-KW"/>
</dbReference>
<dbReference type="Pfam" id="PF05147">
    <property type="entry name" value="LANC_like"/>
    <property type="match status" value="1"/>
</dbReference>
<keyword evidence="1" id="KW-0479">Metal-binding</keyword>
<feature type="binding site" evidence="1">
    <location>
        <position position="256"/>
    </location>
    <ligand>
        <name>Zn(2+)</name>
        <dbReference type="ChEBI" id="CHEBI:29105"/>
    </ligand>
</feature>
<dbReference type="KEGG" id="pcm:AY601_2740"/>
<evidence type="ECO:0000313" key="3">
    <source>
        <dbReference type="Proteomes" id="UP000071561"/>
    </source>
</evidence>
<organism evidence="2 3">
    <name type="scientific">Pedobacter cryoconitis</name>
    <dbReference type="NCBI Taxonomy" id="188932"/>
    <lineage>
        <taxon>Bacteria</taxon>
        <taxon>Pseudomonadati</taxon>
        <taxon>Bacteroidota</taxon>
        <taxon>Sphingobacteriia</taxon>
        <taxon>Sphingobacteriales</taxon>
        <taxon>Sphingobacteriaceae</taxon>
        <taxon>Pedobacter</taxon>
    </lineage>
</organism>
<gene>
    <name evidence="2" type="ORF">AY601_2740</name>
</gene>
<dbReference type="EMBL" id="CP014504">
    <property type="protein sequence ID" value="AMP99623.1"/>
    <property type="molecule type" value="Genomic_DNA"/>
</dbReference>